<evidence type="ECO:0000313" key="1">
    <source>
        <dbReference type="EMBL" id="MFD5101909.1"/>
    </source>
</evidence>
<proteinExistence type="predicted"/>
<name>A0ABW6FS68_9ACTN</name>
<accession>A0ABW6FS68</accession>
<organism evidence="1 2">
    <name type="scientific">Streptomyces albidochromogenes</name>
    <dbReference type="NCBI Taxonomy" id="329524"/>
    <lineage>
        <taxon>Bacteria</taxon>
        <taxon>Bacillati</taxon>
        <taxon>Actinomycetota</taxon>
        <taxon>Actinomycetes</taxon>
        <taxon>Kitasatosporales</taxon>
        <taxon>Streptomycetaceae</taxon>
        <taxon>Streptomyces</taxon>
    </lineage>
</organism>
<comment type="caution">
    <text evidence="1">The sequence shown here is derived from an EMBL/GenBank/DDBJ whole genome shotgun (WGS) entry which is preliminary data.</text>
</comment>
<dbReference type="EMBL" id="JBHXIJ010000197">
    <property type="protein sequence ID" value="MFD5101909.1"/>
    <property type="molecule type" value="Genomic_DNA"/>
</dbReference>
<dbReference type="Proteomes" id="UP001598448">
    <property type="component" value="Unassembled WGS sequence"/>
</dbReference>
<protein>
    <submittedName>
        <fullName evidence="1">Uncharacterized protein</fullName>
    </submittedName>
</protein>
<sequence>MSWPSVIILAPLEERSALEARIRSFGVVPDPATGSERLHWQGYSYYFDLSGAILVEFEPEEVEEITARIGEPYGAYVSCQSMDAARAFLGRVLAGFDGLLDTNHHDVLPAGEFLRLLALHPRWDWRRVPSTGLRSSAAGGTGR</sequence>
<dbReference type="RefSeq" id="WP_386718024.1">
    <property type="nucleotide sequence ID" value="NZ_JBHXIJ010000197.1"/>
</dbReference>
<reference evidence="1 2" key="1">
    <citation type="submission" date="2024-09" db="EMBL/GenBank/DDBJ databases">
        <title>The Natural Products Discovery Center: Release of the First 8490 Sequenced Strains for Exploring Actinobacteria Biosynthetic Diversity.</title>
        <authorList>
            <person name="Kalkreuter E."/>
            <person name="Kautsar S.A."/>
            <person name="Yang D."/>
            <person name="Bader C.D."/>
            <person name="Teijaro C.N."/>
            <person name="Fluegel L."/>
            <person name="Davis C.M."/>
            <person name="Simpson J.R."/>
            <person name="Lauterbach L."/>
            <person name="Steele A.D."/>
            <person name="Gui C."/>
            <person name="Meng S."/>
            <person name="Li G."/>
            <person name="Viehrig K."/>
            <person name="Ye F."/>
            <person name="Su P."/>
            <person name="Kiefer A.F."/>
            <person name="Nichols A."/>
            <person name="Cepeda A.J."/>
            <person name="Yan W."/>
            <person name="Fan B."/>
            <person name="Jiang Y."/>
            <person name="Adhikari A."/>
            <person name="Zheng C.-J."/>
            <person name="Schuster L."/>
            <person name="Cowan T.M."/>
            <person name="Smanski M.J."/>
            <person name="Chevrette M.G."/>
            <person name="De Carvalho L.P.S."/>
            <person name="Shen B."/>
        </authorList>
    </citation>
    <scope>NUCLEOTIDE SEQUENCE [LARGE SCALE GENOMIC DNA]</scope>
    <source>
        <strain evidence="1 2">NPDC058348</strain>
    </source>
</reference>
<gene>
    <name evidence="1" type="ORF">ACFWJN_23500</name>
</gene>
<keyword evidence="2" id="KW-1185">Reference proteome</keyword>
<evidence type="ECO:0000313" key="2">
    <source>
        <dbReference type="Proteomes" id="UP001598448"/>
    </source>
</evidence>